<accession>A0A518IPV2</accession>
<dbReference type="Proteomes" id="UP000316770">
    <property type="component" value="Chromosome"/>
</dbReference>
<name>A0A518IPV2_9BACT</name>
<reference evidence="2 3" key="1">
    <citation type="submission" date="2019-02" db="EMBL/GenBank/DDBJ databases">
        <title>Deep-cultivation of Planctomycetes and their phenomic and genomic characterization uncovers novel biology.</title>
        <authorList>
            <person name="Wiegand S."/>
            <person name="Jogler M."/>
            <person name="Boedeker C."/>
            <person name="Pinto D."/>
            <person name="Vollmers J."/>
            <person name="Rivas-Marin E."/>
            <person name="Kohn T."/>
            <person name="Peeters S.H."/>
            <person name="Heuer A."/>
            <person name="Rast P."/>
            <person name="Oberbeckmann S."/>
            <person name="Bunk B."/>
            <person name="Jeske O."/>
            <person name="Meyerdierks A."/>
            <person name="Storesund J.E."/>
            <person name="Kallscheuer N."/>
            <person name="Luecker S."/>
            <person name="Lage O.M."/>
            <person name="Pohl T."/>
            <person name="Merkel B.J."/>
            <person name="Hornburger P."/>
            <person name="Mueller R.-W."/>
            <person name="Bruemmer F."/>
            <person name="Labrenz M."/>
            <person name="Spormann A.M."/>
            <person name="Op den Camp H."/>
            <person name="Overmann J."/>
            <person name="Amann R."/>
            <person name="Jetten M.S.M."/>
            <person name="Mascher T."/>
            <person name="Medema M.H."/>
            <person name="Devos D.P."/>
            <person name="Kaster A.-K."/>
            <person name="Ovreas L."/>
            <person name="Rohde M."/>
            <person name="Galperin M.Y."/>
            <person name="Jogler C."/>
        </authorList>
    </citation>
    <scope>NUCLEOTIDE SEQUENCE [LARGE SCALE GENOMIC DNA]</scope>
    <source>
        <strain evidence="2 3">Mal33</strain>
    </source>
</reference>
<organism evidence="2 3">
    <name type="scientific">Rosistilla oblonga</name>
    <dbReference type="NCBI Taxonomy" id="2527990"/>
    <lineage>
        <taxon>Bacteria</taxon>
        <taxon>Pseudomonadati</taxon>
        <taxon>Planctomycetota</taxon>
        <taxon>Planctomycetia</taxon>
        <taxon>Pirellulales</taxon>
        <taxon>Pirellulaceae</taxon>
        <taxon>Rosistilla</taxon>
    </lineage>
</organism>
<feature type="compositionally biased region" description="Polar residues" evidence="1">
    <location>
        <begin position="7"/>
        <end position="17"/>
    </location>
</feature>
<keyword evidence="3" id="KW-1185">Reference proteome</keyword>
<gene>
    <name evidence="2" type="ORF">Mal33_10760</name>
</gene>
<evidence type="ECO:0000313" key="3">
    <source>
        <dbReference type="Proteomes" id="UP000316770"/>
    </source>
</evidence>
<protein>
    <submittedName>
        <fullName evidence="2">Uncharacterized protein</fullName>
    </submittedName>
</protein>
<sequence>MEPSEQLDLTSDPNGSASRGGDSKAKPFLGVVFSCCNIYVRVYRDRKGGAFYEGRCPQCFAKIRFVEGNGGRRDTFFRTQA</sequence>
<dbReference type="AlphaFoldDB" id="A0A518IPV2"/>
<proteinExistence type="predicted"/>
<feature type="region of interest" description="Disordered" evidence="1">
    <location>
        <begin position="1"/>
        <end position="26"/>
    </location>
</feature>
<dbReference type="RefSeq" id="WP_145282853.1">
    <property type="nucleotide sequence ID" value="NZ_CP036318.1"/>
</dbReference>
<evidence type="ECO:0000313" key="2">
    <source>
        <dbReference type="EMBL" id="QDV55107.1"/>
    </source>
</evidence>
<dbReference type="EMBL" id="CP036318">
    <property type="protein sequence ID" value="QDV55107.1"/>
    <property type="molecule type" value="Genomic_DNA"/>
</dbReference>
<evidence type="ECO:0000256" key="1">
    <source>
        <dbReference type="SAM" id="MobiDB-lite"/>
    </source>
</evidence>